<evidence type="ECO:0000256" key="1">
    <source>
        <dbReference type="SAM" id="MobiDB-lite"/>
    </source>
</evidence>
<gene>
    <name evidence="3" type="ORF">BRSU_0170</name>
</gene>
<evidence type="ECO:0000313" key="4">
    <source>
        <dbReference type="Proteomes" id="UP000043763"/>
    </source>
</evidence>
<dbReference type="PROSITE" id="PS51257">
    <property type="entry name" value="PROKAR_LIPOPROTEIN"/>
    <property type="match status" value="1"/>
</dbReference>
<feature type="signal peptide" evidence="2">
    <location>
        <begin position="1"/>
        <end position="22"/>
    </location>
</feature>
<name>A0A0G4K480_9SPIR</name>
<dbReference type="RefSeq" id="WP_048593360.1">
    <property type="nucleotide sequence ID" value="NZ_CVLB01000001.1"/>
</dbReference>
<dbReference type="EMBL" id="CVLB01000001">
    <property type="protein sequence ID" value="CRF31483.1"/>
    <property type="molecule type" value="Genomic_DNA"/>
</dbReference>
<evidence type="ECO:0000256" key="2">
    <source>
        <dbReference type="SAM" id="SignalP"/>
    </source>
</evidence>
<proteinExistence type="predicted"/>
<protein>
    <submittedName>
        <fullName evidence="3">Hypothetical secreted protein</fullName>
    </submittedName>
</protein>
<accession>A0A0G4K480</accession>
<sequence>MKRIIILILSIFCLFLSGCSYQVLNPNNDSSSNSSNNNGNSGNNNGNNNSGTTKTMYFKFKVSGKSSLNKFKYGNEHIYPKEVSIENYQNKKTFSYTGKWGDPGFITIFYFCDDKIGNSMSIPFYIGDSKLSVVYDDKSNEITYNGYIWILNSGKGFFRNDFSCTIPLKDFDESKNNNTALISIVLYPDSDSYICTFDGFESK</sequence>
<dbReference type="Proteomes" id="UP000043763">
    <property type="component" value="Unassembled WGS sequence"/>
</dbReference>
<reference evidence="4" key="1">
    <citation type="submission" date="2015-04" db="EMBL/GenBank/DDBJ databases">
        <authorList>
            <person name="Mushtaq Mamoona"/>
        </authorList>
    </citation>
    <scope>NUCLEOTIDE SEQUENCE [LARGE SCALE GENOMIC DNA]</scope>
    <source>
        <strain evidence="4">AN4859/03</strain>
    </source>
</reference>
<keyword evidence="2" id="KW-0732">Signal</keyword>
<dbReference type="AlphaFoldDB" id="A0A0G4K480"/>
<feature type="region of interest" description="Disordered" evidence="1">
    <location>
        <begin position="30"/>
        <end position="50"/>
    </location>
</feature>
<evidence type="ECO:0000313" key="3">
    <source>
        <dbReference type="EMBL" id="CRF31483.1"/>
    </source>
</evidence>
<keyword evidence="4" id="KW-1185">Reference proteome</keyword>
<feature type="chain" id="PRO_5005194348" evidence="2">
    <location>
        <begin position="23"/>
        <end position="203"/>
    </location>
</feature>
<organism evidence="3 4">
    <name type="scientific">Brachyspira suanatina</name>
    <dbReference type="NCBI Taxonomy" id="381802"/>
    <lineage>
        <taxon>Bacteria</taxon>
        <taxon>Pseudomonadati</taxon>
        <taxon>Spirochaetota</taxon>
        <taxon>Spirochaetia</taxon>
        <taxon>Brachyspirales</taxon>
        <taxon>Brachyspiraceae</taxon>
        <taxon>Brachyspira</taxon>
    </lineage>
</organism>